<dbReference type="Proteomes" id="UP000269396">
    <property type="component" value="Unassembled WGS sequence"/>
</dbReference>
<dbReference type="EMBL" id="UZAL01008098">
    <property type="protein sequence ID" value="VDO99414.1"/>
    <property type="molecule type" value="Genomic_DNA"/>
</dbReference>
<name>A0A183NNX4_9TREM</name>
<sequence>MTLNFNEILLRDSELLKVLSTLKGIPKNMTIYELIHIRKTIPNIVENWINFMNNEQFLHDYEYGKISKDVYHDLQKSIVFLRIGKFSFSFTNYSIDTETLEIISSFVEIMISIWYIEYM</sequence>
<proteinExistence type="predicted"/>
<organism evidence="1 2">
    <name type="scientific">Schistosoma mattheei</name>
    <dbReference type="NCBI Taxonomy" id="31246"/>
    <lineage>
        <taxon>Eukaryota</taxon>
        <taxon>Metazoa</taxon>
        <taxon>Spiralia</taxon>
        <taxon>Lophotrochozoa</taxon>
        <taxon>Platyhelminthes</taxon>
        <taxon>Trematoda</taxon>
        <taxon>Digenea</taxon>
        <taxon>Strigeidida</taxon>
        <taxon>Schistosomatoidea</taxon>
        <taxon>Schistosomatidae</taxon>
        <taxon>Schistosoma</taxon>
    </lineage>
</organism>
<accession>A0A183NNX4</accession>
<protein>
    <submittedName>
        <fullName evidence="1">Uncharacterized protein</fullName>
    </submittedName>
</protein>
<gene>
    <name evidence="1" type="ORF">SMTD_LOCUS3811</name>
</gene>
<evidence type="ECO:0000313" key="1">
    <source>
        <dbReference type="EMBL" id="VDO99414.1"/>
    </source>
</evidence>
<evidence type="ECO:0000313" key="2">
    <source>
        <dbReference type="Proteomes" id="UP000269396"/>
    </source>
</evidence>
<keyword evidence="2" id="KW-1185">Reference proteome</keyword>
<reference evidence="1 2" key="1">
    <citation type="submission" date="2018-11" db="EMBL/GenBank/DDBJ databases">
        <authorList>
            <consortium name="Pathogen Informatics"/>
        </authorList>
    </citation>
    <scope>NUCLEOTIDE SEQUENCE [LARGE SCALE GENOMIC DNA]</scope>
    <source>
        <strain>Denwood</strain>
        <strain evidence="2">Zambia</strain>
    </source>
</reference>
<dbReference type="AlphaFoldDB" id="A0A183NNX4"/>